<evidence type="ECO:0000313" key="4">
    <source>
        <dbReference type="Proteomes" id="UP000277108"/>
    </source>
</evidence>
<sequence length="130" mass="14771">MIDFHCACLVHIVEGRLLLVKVRENEKYYLPGGKIERGEAHEATLIRELKEELKIEVDLDSLDYIGKVVGPAYPDTTKTVALECYRIKGQLPNVEPNMEITDVKYLDMSQTDLMAPAVIRMVEDMGMNCK</sequence>
<dbReference type="OrthoDB" id="3532303at2"/>
<dbReference type="EMBL" id="RKRK01000003">
    <property type="protein sequence ID" value="RPF56522.1"/>
    <property type="molecule type" value="Genomic_DNA"/>
</dbReference>
<evidence type="ECO:0000256" key="1">
    <source>
        <dbReference type="ARBA" id="ARBA00001946"/>
    </source>
</evidence>
<dbReference type="GO" id="GO:0016787">
    <property type="term" value="F:hydrolase activity"/>
    <property type="evidence" value="ECO:0007669"/>
    <property type="project" value="UniProtKB-KW"/>
</dbReference>
<dbReference type="RefSeq" id="WP_077139705.1">
    <property type="nucleotide sequence ID" value="NZ_CBCSGK010000005.1"/>
</dbReference>
<dbReference type="PANTHER" id="PTHR43046:SF2">
    <property type="entry name" value="8-OXO-DGTP DIPHOSPHATASE-RELATED"/>
    <property type="match status" value="1"/>
</dbReference>
<reference evidence="3 4" key="1">
    <citation type="submission" date="2018-11" db="EMBL/GenBank/DDBJ databases">
        <title>Genomic Encyclopedia of Type Strains, Phase IV (KMG-IV): sequencing the most valuable type-strain genomes for metagenomic binning, comparative biology and taxonomic classification.</title>
        <authorList>
            <person name="Goeker M."/>
        </authorList>
    </citation>
    <scope>NUCLEOTIDE SEQUENCE [LARGE SCALE GENOMIC DNA]</scope>
    <source>
        <strain evidence="3 4">DSM 29158</strain>
    </source>
</reference>
<comment type="caution">
    <text evidence="3">The sequence shown here is derived from an EMBL/GenBank/DDBJ whole genome shotgun (WGS) entry which is preliminary data.</text>
</comment>
<dbReference type="SUPFAM" id="SSF55811">
    <property type="entry name" value="Nudix"/>
    <property type="match status" value="1"/>
</dbReference>
<keyword evidence="4" id="KW-1185">Reference proteome</keyword>
<keyword evidence="2" id="KW-0378">Hydrolase</keyword>
<dbReference type="InterPro" id="IPR000086">
    <property type="entry name" value="NUDIX_hydrolase_dom"/>
</dbReference>
<dbReference type="AlphaFoldDB" id="A0A1Q1FZV8"/>
<protein>
    <submittedName>
        <fullName evidence="3">NUDIX domain-containing protein</fullName>
    </submittedName>
</protein>
<proteinExistence type="predicted"/>
<dbReference type="InterPro" id="IPR015797">
    <property type="entry name" value="NUDIX_hydrolase-like_dom_sf"/>
</dbReference>
<comment type="cofactor">
    <cofactor evidence="1">
        <name>Mg(2+)</name>
        <dbReference type="ChEBI" id="CHEBI:18420"/>
    </cofactor>
</comment>
<dbReference type="PROSITE" id="PS51462">
    <property type="entry name" value="NUDIX"/>
    <property type="match status" value="1"/>
</dbReference>
<dbReference type="CDD" id="cd04690">
    <property type="entry name" value="NUDIX_Hydrolase"/>
    <property type="match status" value="1"/>
</dbReference>
<dbReference type="Pfam" id="PF00293">
    <property type="entry name" value="NUDIX"/>
    <property type="match status" value="1"/>
</dbReference>
<organism evidence="3 4">
    <name type="scientific">Abyssicoccus albus</name>
    <dbReference type="NCBI Taxonomy" id="1817405"/>
    <lineage>
        <taxon>Bacteria</taxon>
        <taxon>Bacillati</taxon>
        <taxon>Bacillota</taxon>
        <taxon>Bacilli</taxon>
        <taxon>Bacillales</taxon>
        <taxon>Abyssicoccaceae</taxon>
    </lineage>
</organism>
<dbReference type="Proteomes" id="UP000277108">
    <property type="component" value="Unassembled WGS sequence"/>
</dbReference>
<evidence type="ECO:0000313" key="3">
    <source>
        <dbReference type="EMBL" id="RPF56522.1"/>
    </source>
</evidence>
<accession>A0A3N5CA21</accession>
<dbReference type="Gene3D" id="3.90.79.10">
    <property type="entry name" value="Nucleoside Triphosphate Pyrophosphohydrolase"/>
    <property type="match status" value="1"/>
</dbReference>
<gene>
    <name evidence="3" type="ORF">EDD62_1160</name>
</gene>
<name>A0A1Q1FZV8_9BACL</name>
<evidence type="ECO:0000256" key="2">
    <source>
        <dbReference type="ARBA" id="ARBA00022801"/>
    </source>
</evidence>
<accession>A0A1Q1FZV8</accession>
<dbReference type="PANTHER" id="PTHR43046">
    <property type="entry name" value="GDP-MANNOSE MANNOSYL HYDROLASE"/>
    <property type="match status" value="1"/>
</dbReference>
<dbReference type="STRING" id="1849491.BVH56_01000"/>